<reference evidence="1 2" key="1">
    <citation type="submission" date="2014-04" db="EMBL/GenBank/DDBJ databases">
        <authorList>
            <consortium name="DOE Joint Genome Institute"/>
            <person name="Kuo A."/>
            <person name="Kohler A."/>
            <person name="Nagy L.G."/>
            <person name="Floudas D."/>
            <person name="Copeland A."/>
            <person name="Barry K.W."/>
            <person name="Cichocki N."/>
            <person name="Veneault-Fourrey C."/>
            <person name="LaButti K."/>
            <person name="Lindquist E.A."/>
            <person name="Lipzen A."/>
            <person name="Lundell T."/>
            <person name="Morin E."/>
            <person name="Murat C."/>
            <person name="Sun H."/>
            <person name="Tunlid A."/>
            <person name="Henrissat B."/>
            <person name="Grigoriev I.V."/>
            <person name="Hibbett D.S."/>
            <person name="Martin F."/>
            <person name="Nordberg H.P."/>
            <person name="Cantor M.N."/>
            <person name="Hua S.X."/>
        </authorList>
    </citation>
    <scope>NUCLEOTIDE SEQUENCE [LARGE SCALE GENOMIC DNA]</scope>
    <source>
        <strain evidence="1 2">LaAM-08-1</strain>
    </source>
</reference>
<evidence type="ECO:0000313" key="1">
    <source>
        <dbReference type="EMBL" id="KIK04402.1"/>
    </source>
</evidence>
<accession>A0A0C9Y2T6</accession>
<dbReference type="OrthoDB" id="3062842at2759"/>
<dbReference type="Proteomes" id="UP000054477">
    <property type="component" value="Unassembled WGS sequence"/>
</dbReference>
<evidence type="ECO:0000313" key="2">
    <source>
        <dbReference type="Proteomes" id="UP000054477"/>
    </source>
</evidence>
<dbReference type="AlphaFoldDB" id="A0A0C9Y2T6"/>
<organism evidence="1 2">
    <name type="scientific">Laccaria amethystina LaAM-08-1</name>
    <dbReference type="NCBI Taxonomy" id="1095629"/>
    <lineage>
        <taxon>Eukaryota</taxon>
        <taxon>Fungi</taxon>
        <taxon>Dikarya</taxon>
        <taxon>Basidiomycota</taxon>
        <taxon>Agaricomycotina</taxon>
        <taxon>Agaricomycetes</taxon>
        <taxon>Agaricomycetidae</taxon>
        <taxon>Agaricales</taxon>
        <taxon>Agaricineae</taxon>
        <taxon>Hydnangiaceae</taxon>
        <taxon>Laccaria</taxon>
    </lineage>
</organism>
<reference evidence="2" key="2">
    <citation type="submission" date="2015-01" db="EMBL/GenBank/DDBJ databases">
        <title>Evolutionary Origins and Diversification of the Mycorrhizal Mutualists.</title>
        <authorList>
            <consortium name="DOE Joint Genome Institute"/>
            <consortium name="Mycorrhizal Genomics Consortium"/>
            <person name="Kohler A."/>
            <person name="Kuo A."/>
            <person name="Nagy L.G."/>
            <person name="Floudas D."/>
            <person name="Copeland A."/>
            <person name="Barry K.W."/>
            <person name="Cichocki N."/>
            <person name="Veneault-Fourrey C."/>
            <person name="LaButti K."/>
            <person name="Lindquist E.A."/>
            <person name="Lipzen A."/>
            <person name="Lundell T."/>
            <person name="Morin E."/>
            <person name="Murat C."/>
            <person name="Riley R."/>
            <person name="Ohm R."/>
            <person name="Sun H."/>
            <person name="Tunlid A."/>
            <person name="Henrissat B."/>
            <person name="Grigoriev I.V."/>
            <person name="Hibbett D.S."/>
            <person name="Martin F."/>
        </authorList>
    </citation>
    <scope>NUCLEOTIDE SEQUENCE [LARGE SCALE GENOMIC DNA]</scope>
    <source>
        <strain evidence="2">LaAM-08-1</strain>
    </source>
</reference>
<sequence length="79" mass="8891">TVDTLITHTPWWTVQAMGFQGLWVAGDGKEISTHKSHGKFEEILFASLIGLLNWKAKNQCHLLLKHFPSAVLVSYLSQD</sequence>
<keyword evidence="2" id="KW-1185">Reference proteome</keyword>
<protein>
    <submittedName>
        <fullName evidence="1">Uncharacterized protein</fullName>
    </submittedName>
</protein>
<dbReference type="HOGENOM" id="CLU_2612496_0_0_1"/>
<feature type="non-terminal residue" evidence="1">
    <location>
        <position position="1"/>
    </location>
</feature>
<dbReference type="EMBL" id="KN838570">
    <property type="protein sequence ID" value="KIK04402.1"/>
    <property type="molecule type" value="Genomic_DNA"/>
</dbReference>
<gene>
    <name evidence="1" type="ORF">K443DRAFT_93313</name>
</gene>
<name>A0A0C9Y2T6_9AGAR</name>
<proteinExistence type="predicted"/>